<comment type="subcellular location">
    <subcellularLocation>
        <location evidence="1">Mitochondrion inner membrane</location>
        <topology evidence="1">Single-pass membrane protein</topology>
    </subcellularLocation>
</comment>
<dbReference type="GO" id="GO:0045273">
    <property type="term" value="C:respiratory chain complex II (succinate dehydrogenase)"/>
    <property type="evidence" value="ECO:0007669"/>
    <property type="project" value="UniProtKB-ARBA"/>
</dbReference>
<dbReference type="PANTHER" id="PTHR10978">
    <property type="entry name" value="SUCCINATE DEHYDROGENASE CYTOCHROME B560 SUBUNIT"/>
    <property type="match status" value="1"/>
</dbReference>
<dbReference type="GO" id="GO:0005743">
    <property type="term" value="C:mitochondrial inner membrane"/>
    <property type="evidence" value="ECO:0007669"/>
    <property type="project" value="UniProtKB-SubCell"/>
</dbReference>
<dbReference type="Pfam" id="PF01127">
    <property type="entry name" value="Sdh_cyt"/>
    <property type="match status" value="1"/>
</dbReference>
<dbReference type="Gene3D" id="1.20.1300.10">
    <property type="entry name" value="Fumarate reductase/succinate dehydrogenase, transmembrane subunit"/>
    <property type="match status" value="1"/>
</dbReference>
<dbReference type="InterPro" id="IPR014314">
    <property type="entry name" value="Succ_DH_cytb556"/>
</dbReference>
<evidence type="ECO:0000256" key="11">
    <source>
        <dbReference type="SAM" id="Phobius"/>
    </source>
</evidence>
<dbReference type="GO" id="GO:0006121">
    <property type="term" value="P:mitochondrial electron transport, succinate to ubiquinone"/>
    <property type="evidence" value="ECO:0007669"/>
    <property type="project" value="TreeGrafter"/>
</dbReference>
<dbReference type="GO" id="GO:0009055">
    <property type="term" value="F:electron transfer activity"/>
    <property type="evidence" value="ECO:0007669"/>
    <property type="project" value="InterPro"/>
</dbReference>
<dbReference type="SUPFAM" id="SSF100920">
    <property type="entry name" value="Heat shock protein 70kD (HSP70), peptide-binding domain"/>
    <property type="match status" value="1"/>
</dbReference>
<sequence length="281" mass="30232">MATAAVLRSLRRRDVASSPLSSYRCLTNNVNPKWTSNPSQNWAGLSRAFSAKPVCGDVIGIDLGTANPCAAVMEGKNPKVFENAEGCKITPSVVTFTPKIVAGIFGKSLSKGVNPVEAVAVGAAIQGGILRRDVKKLRPLDVAPLSLGIKTRVFSTGTDNKTQVAGVPPTPRGMPQIEVISDTNQLNTSHILRPLSPHLPIYKPQVDATFSIVNRISGAFLSAIVLSFCLICLKAGSICFSYYNFYQFLFYSSKLILPAIDITAGLALAYHLFYGVRHLLH</sequence>
<dbReference type="SUPFAM" id="SSF81343">
    <property type="entry name" value="Fumarate reductase respiratory complex transmembrane subunits"/>
    <property type="match status" value="1"/>
</dbReference>
<feature type="transmembrane region" description="Helical" evidence="11">
    <location>
        <begin position="219"/>
        <end position="243"/>
    </location>
</feature>
<keyword evidence="13" id="KW-1185">Reference proteome</keyword>
<evidence type="ECO:0000256" key="7">
    <source>
        <dbReference type="ARBA" id="ARBA00022840"/>
    </source>
</evidence>
<evidence type="ECO:0000256" key="1">
    <source>
        <dbReference type="ARBA" id="ARBA00004434"/>
    </source>
</evidence>
<dbReference type="Proteomes" id="UP000326939">
    <property type="component" value="Chromosome 15"/>
</dbReference>
<protein>
    <submittedName>
        <fullName evidence="12">Uncharacterized protein</fullName>
    </submittedName>
</protein>
<gene>
    <name evidence="12" type="ORF">DKX38_022743</name>
</gene>
<evidence type="ECO:0000313" key="12">
    <source>
        <dbReference type="EMBL" id="KAB5524994.1"/>
    </source>
</evidence>
<dbReference type="PANTHER" id="PTHR10978:SF5">
    <property type="entry name" value="SUCCINATE DEHYDROGENASE CYTOCHROME B560 SUBUNIT, MITOCHONDRIAL"/>
    <property type="match status" value="1"/>
</dbReference>
<keyword evidence="6" id="KW-0547">Nucleotide-binding</keyword>
<dbReference type="GO" id="GO:0046872">
    <property type="term" value="F:metal ion binding"/>
    <property type="evidence" value="ECO:0007669"/>
    <property type="project" value="UniProtKB-KW"/>
</dbReference>
<evidence type="ECO:0000256" key="5">
    <source>
        <dbReference type="ARBA" id="ARBA00022723"/>
    </source>
</evidence>
<reference evidence="13" key="1">
    <citation type="journal article" date="2019" name="Gigascience">
        <title>De novo genome assembly of the endangered Acer yangbiense, a plant species with extremely small populations endemic to Yunnan Province, China.</title>
        <authorList>
            <person name="Yang J."/>
            <person name="Wariss H.M."/>
            <person name="Tao L."/>
            <person name="Zhang R."/>
            <person name="Yun Q."/>
            <person name="Hollingsworth P."/>
            <person name="Dao Z."/>
            <person name="Luo G."/>
            <person name="Guo H."/>
            <person name="Ma Y."/>
            <person name="Sun W."/>
        </authorList>
    </citation>
    <scope>NUCLEOTIDE SEQUENCE [LARGE SCALE GENOMIC DNA]</scope>
    <source>
        <strain evidence="13">cv. br00</strain>
    </source>
</reference>
<evidence type="ECO:0000256" key="2">
    <source>
        <dbReference type="ARBA" id="ARBA00011313"/>
    </source>
</evidence>
<feature type="transmembrane region" description="Helical" evidence="11">
    <location>
        <begin position="255"/>
        <end position="276"/>
    </location>
</feature>
<dbReference type="GO" id="GO:0005524">
    <property type="term" value="F:ATP binding"/>
    <property type="evidence" value="ECO:0007669"/>
    <property type="project" value="UniProtKB-KW"/>
</dbReference>
<keyword evidence="5" id="KW-0479">Metal-binding</keyword>
<dbReference type="AlphaFoldDB" id="A0A5N5K3E3"/>
<keyword evidence="7" id="KW-0067">ATP-binding</keyword>
<accession>A0A5N5K3E3</accession>
<evidence type="ECO:0000256" key="3">
    <source>
        <dbReference type="ARBA" id="ARBA00022617"/>
    </source>
</evidence>
<dbReference type="PRINTS" id="PR00301">
    <property type="entry name" value="HEATSHOCK70"/>
</dbReference>
<evidence type="ECO:0000256" key="6">
    <source>
        <dbReference type="ARBA" id="ARBA00022741"/>
    </source>
</evidence>
<dbReference type="Gene3D" id="3.30.420.40">
    <property type="match status" value="1"/>
</dbReference>
<keyword evidence="10 11" id="KW-0472">Membrane</keyword>
<dbReference type="GO" id="GO:0006099">
    <property type="term" value="P:tricarboxylic acid cycle"/>
    <property type="evidence" value="ECO:0007669"/>
    <property type="project" value="InterPro"/>
</dbReference>
<dbReference type="GO" id="GO:0140662">
    <property type="term" value="F:ATP-dependent protein folding chaperone"/>
    <property type="evidence" value="ECO:0007669"/>
    <property type="project" value="InterPro"/>
</dbReference>
<comment type="subunit">
    <text evidence="2">Component of complex II composed of eight subunits in plants: four classical SDH subunits SDH1, SDH2, SDH3 and SDH4 (a flavoprotein (FP), an iron-sulfur protein (IP), and a cytochrome b composed of a large and a small subunit.), as well as four subunits unknown in mitochondria from bacteria and heterotrophic eukaryotes.</text>
</comment>
<dbReference type="InterPro" id="IPR043129">
    <property type="entry name" value="ATPase_NBD"/>
</dbReference>
<organism evidence="12 13">
    <name type="scientific">Salix brachista</name>
    <dbReference type="NCBI Taxonomy" id="2182728"/>
    <lineage>
        <taxon>Eukaryota</taxon>
        <taxon>Viridiplantae</taxon>
        <taxon>Streptophyta</taxon>
        <taxon>Embryophyta</taxon>
        <taxon>Tracheophyta</taxon>
        <taxon>Spermatophyta</taxon>
        <taxon>Magnoliopsida</taxon>
        <taxon>eudicotyledons</taxon>
        <taxon>Gunneridae</taxon>
        <taxon>Pentapetalae</taxon>
        <taxon>rosids</taxon>
        <taxon>fabids</taxon>
        <taxon>Malpighiales</taxon>
        <taxon>Salicaceae</taxon>
        <taxon>Saliceae</taxon>
        <taxon>Salix</taxon>
    </lineage>
</organism>
<comment type="caution">
    <text evidence="12">The sequence shown here is derived from an EMBL/GenBank/DDBJ whole genome shotgun (WGS) entry which is preliminary data.</text>
</comment>
<keyword evidence="3" id="KW-0349">Heme</keyword>
<dbReference type="InterPro" id="IPR013126">
    <property type="entry name" value="Hsp_70_fam"/>
</dbReference>
<evidence type="ECO:0000256" key="8">
    <source>
        <dbReference type="ARBA" id="ARBA00022989"/>
    </source>
</evidence>
<evidence type="ECO:0000256" key="10">
    <source>
        <dbReference type="ARBA" id="ARBA00023136"/>
    </source>
</evidence>
<proteinExistence type="predicted"/>
<dbReference type="Pfam" id="PF00012">
    <property type="entry name" value="HSP70"/>
    <property type="match status" value="2"/>
</dbReference>
<dbReference type="InterPro" id="IPR000701">
    <property type="entry name" value="SuccDH_FuR_B_TM-su"/>
</dbReference>
<name>A0A5N5K3E3_9ROSI</name>
<keyword evidence="4 11" id="KW-0812">Transmembrane</keyword>
<evidence type="ECO:0000313" key="13">
    <source>
        <dbReference type="Proteomes" id="UP000326939"/>
    </source>
</evidence>
<dbReference type="SUPFAM" id="SSF53067">
    <property type="entry name" value="Actin-like ATPase domain"/>
    <property type="match status" value="1"/>
</dbReference>
<dbReference type="EMBL" id="VDCV01000015">
    <property type="protein sequence ID" value="KAB5524994.1"/>
    <property type="molecule type" value="Genomic_DNA"/>
</dbReference>
<dbReference type="InterPro" id="IPR029047">
    <property type="entry name" value="HSP70_peptide-bd_sf"/>
</dbReference>
<evidence type="ECO:0000256" key="9">
    <source>
        <dbReference type="ARBA" id="ARBA00023004"/>
    </source>
</evidence>
<dbReference type="InterPro" id="IPR034804">
    <property type="entry name" value="SQR/QFR_C/D"/>
</dbReference>
<dbReference type="CDD" id="cd03499">
    <property type="entry name" value="SQR_TypeC_SdhC"/>
    <property type="match status" value="1"/>
</dbReference>
<keyword evidence="8 11" id="KW-1133">Transmembrane helix</keyword>
<evidence type="ECO:0000256" key="4">
    <source>
        <dbReference type="ARBA" id="ARBA00022692"/>
    </source>
</evidence>
<keyword evidence="9" id="KW-0408">Iron</keyword>